<accession>A0ABC8V130</accession>
<name>A0ABC8V130_9AQUA</name>
<organism evidence="1 2">
    <name type="scientific">Ilex paraguariensis</name>
    <name type="common">yerba mate</name>
    <dbReference type="NCBI Taxonomy" id="185542"/>
    <lineage>
        <taxon>Eukaryota</taxon>
        <taxon>Viridiplantae</taxon>
        <taxon>Streptophyta</taxon>
        <taxon>Embryophyta</taxon>
        <taxon>Tracheophyta</taxon>
        <taxon>Spermatophyta</taxon>
        <taxon>Magnoliopsida</taxon>
        <taxon>eudicotyledons</taxon>
        <taxon>Gunneridae</taxon>
        <taxon>Pentapetalae</taxon>
        <taxon>asterids</taxon>
        <taxon>campanulids</taxon>
        <taxon>Aquifoliales</taxon>
        <taxon>Aquifoliaceae</taxon>
        <taxon>Ilex</taxon>
    </lineage>
</organism>
<dbReference type="Proteomes" id="UP001642360">
    <property type="component" value="Unassembled WGS sequence"/>
</dbReference>
<comment type="caution">
    <text evidence="1">The sequence shown here is derived from an EMBL/GenBank/DDBJ whole genome shotgun (WGS) entry which is preliminary data.</text>
</comment>
<sequence length="66" mass="7401">EWYSLVVRKSLGGIGEKVTSRGDTLWTRQMDDDGRSGAKNKEEKLQAKLETRRLCFIISSPPDCSG</sequence>
<evidence type="ECO:0000313" key="1">
    <source>
        <dbReference type="EMBL" id="CAK9187046.1"/>
    </source>
</evidence>
<evidence type="ECO:0000313" key="2">
    <source>
        <dbReference type="Proteomes" id="UP001642360"/>
    </source>
</evidence>
<feature type="non-terminal residue" evidence="1">
    <location>
        <position position="1"/>
    </location>
</feature>
<proteinExistence type="predicted"/>
<dbReference type="EMBL" id="CAUOFW020009790">
    <property type="protein sequence ID" value="CAK9187046.1"/>
    <property type="molecule type" value="Genomic_DNA"/>
</dbReference>
<protein>
    <submittedName>
        <fullName evidence="1">Uncharacterized protein</fullName>
    </submittedName>
</protein>
<reference evidence="1 2" key="1">
    <citation type="submission" date="2024-02" db="EMBL/GenBank/DDBJ databases">
        <authorList>
            <person name="Vignale AGUSTIN F."/>
            <person name="Sosa J E."/>
            <person name="Modenutti C."/>
        </authorList>
    </citation>
    <scope>NUCLEOTIDE SEQUENCE [LARGE SCALE GENOMIC DNA]</scope>
</reference>
<keyword evidence="2" id="KW-1185">Reference proteome</keyword>
<gene>
    <name evidence="1" type="ORF">ILEXP_LOCUS57552</name>
</gene>
<dbReference type="AlphaFoldDB" id="A0ABC8V130"/>